<dbReference type="Proteomes" id="UP001292094">
    <property type="component" value="Unassembled WGS sequence"/>
</dbReference>
<dbReference type="EMBL" id="JAWZYT010000475">
    <property type="protein sequence ID" value="KAK4323071.1"/>
    <property type="molecule type" value="Genomic_DNA"/>
</dbReference>
<dbReference type="AlphaFoldDB" id="A0AAE1QAR0"/>
<evidence type="ECO:0000256" key="1">
    <source>
        <dbReference type="SAM" id="MobiDB-lite"/>
    </source>
</evidence>
<gene>
    <name evidence="2" type="ORF">Pmani_006209</name>
</gene>
<sequence>MAFRLPETLQQKLPNTMAEGEAFGQDFSWDQCLACVPAKKENRPFKCMSADLLMLTLQTEDANEENDKDNGEDIEEIVSLEDLGRRRGSGAGGRGEGDEATPLRRLGRHGSLIRQTSIMDTPIITDSSGAMKLTFWV</sequence>
<protein>
    <submittedName>
        <fullName evidence="2">Uncharacterized protein</fullName>
    </submittedName>
</protein>
<keyword evidence="3" id="KW-1185">Reference proteome</keyword>
<evidence type="ECO:0000313" key="2">
    <source>
        <dbReference type="EMBL" id="KAK4323071.1"/>
    </source>
</evidence>
<feature type="compositionally biased region" description="Acidic residues" evidence="1">
    <location>
        <begin position="61"/>
        <end position="79"/>
    </location>
</feature>
<organism evidence="2 3">
    <name type="scientific">Petrolisthes manimaculis</name>
    <dbReference type="NCBI Taxonomy" id="1843537"/>
    <lineage>
        <taxon>Eukaryota</taxon>
        <taxon>Metazoa</taxon>
        <taxon>Ecdysozoa</taxon>
        <taxon>Arthropoda</taxon>
        <taxon>Crustacea</taxon>
        <taxon>Multicrustacea</taxon>
        <taxon>Malacostraca</taxon>
        <taxon>Eumalacostraca</taxon>
        <taxon>Eucarida</taxon>
        <taxon>Decapoda</taxon>
        <taxon>Pleocyemata</taxon>
        <taxon>Anomura</taxon>
        <taxon>Galatheoidea</taxon>
        <taxon>Porcellanidae</taxon>
        <taxon>Petrolisthes</taxon>
    </lineage>
</organism>
<feature type="region of interest" description="Disordered" evidence="1">
    <location>
        <begin position="61"/>
        <end position="107"/>
    </location>
</feature>
<accession>A0AAE1QAR0</accession>
<comment type="caution">
    <text evidence="2">The sequence shown here is derived from an EMBL/GenBank/DDBJ whole genome shotgun (WGS) entry which is preliminary data.</text>
</comment>
<name>A0AAE1QAR0_9EUCA</name>
<reference evidence="2" key="1">
    <citation type="submission" date="2023-11" db="EMBL/GenBank/DDBJ databases">
        <title>Genome assemblies of two species of porcelain crab, Petrolisthes cinctipes and Petrolisthes manimaculis (Anomura: Porcellanidae).</title>
        <authorList>
            <person name="Angst P."/>
        </authorList>
    </citation>
    <scope>NUCLEOTIDE SEQUENCE</scope>
    <source>
        <strain evidence="2">PB745_02</strain>
        <tissue evidence="2">Gill</tissue>
    </source>
</reference>
<evidence type="ECO:0000313" key="3">
    <source>
        <dbReference type="Proteomes" id="UP001292094"/>
    </source>
</evidence>
<proteinExistence type="predicted"/>